<evidence type="ECO:0000256" key="6">
    <source>
        <dbReference type="ARBA" id="ARBA00023242"/>
    </source>
</evidence>
<dbReference type="AlphaFoldDB" id="A6KBB8"/>
<sequence>MGYFPLQDILTFRNVAVDFSKEEWEYLDSSQRALYMDVMWENYSNLVFVENHCICGKYEEVVDQSSKHIVYQHANIEEKSYKCHELGKMLYDSSQSLLYNTSDTTENCKIYGSDNQWDHSNESLNLKAHKSRNTEEEQYKDCREHLNLCSIIGPYPQIDTGKKEHKITEYDRFFDSKHKLMIKRMCSGEKPYQCRKCGKCFRAYSSLYRHRRTHPGEKTYKLTECNKSILYFSHQKVHYNIHYGEKPYKCIECGKCNYHSSGFERHYRIHTGEETYKCYDCRKSFICY</sequence>
<name>A6KBB8_RAT</name>
<dbReference type="PANTHER" id="PTHR23234">
    <property type="entry name" value="ZNF44 PROTEIN"/>
    <property type="match status" value="1"/>
</dbReference>
<dbReference type="PANTHER" id="PTHR23234:SF10">
    <property type="entry name" value="RIKEN CDNA 6720489N17 GENE-RELATED"/>
    <property type="match status" value="1"/>
</dbReference>
<dbReference type="FunFam" id="3.30.160.60:FF:000478">
    <property type="entry name" value="Zinc finger protein 133"/>
    <property type="match status" value="1"/>
</dbReference>
<dbReference type="InterPro" id="IPR036236">
    <property type="entry name" value="Znf_C2H2_sf"/>
</dbReference>
<keyword evidence="3" id="KW-0677">Repeat</keyword>
<keyword evidence="4 7" id="KW-0863">Zinc-finger</keyword>
<dbReference type="InterPro" id="IPR013087">
    <property type="entry name" value="Znf_C2H2_type"/>
</dbReference>
<feature type="domain" description="C2H2-type" evidence="8">
    <location>
        <begin position="192"/>
        <end position="219"/>
    </location>
</feature>
<dbReference type="GO" id="GO:0006355">
    <property type="term" value="P:regulation of DNA-templated transcription"/>
    <property type="evidence" value="ECO:0007669"/>
    <property type="project" value="InterPro"/>
</dbReference>
<dbReference type="SMART" id="SM00349">
    <property type="entry name" value="KRAB"/>
    <property type="match status" value="1"/>
</dbReference>
<keyword evidence="5" id="KW-0862">Zinc</keyword>
<keyword evidence="6" id="KW-0539">Nucleus</keyword>
<dbReference type="PROSITE" id="PS50157">
    <property type="entry name" value="ZINC_FINGER_C2H2_2"/>
    <property type="match status" value="3"/>
</dbReference>
<protein>
    <submittedName>
        <fullName evidence="10">RCG22993, isoform CRA_b</fullName>
    </submittedName>
</protein>
<dbReference type="Pfam" id="PF01352">
    <property type="entry name" value="KRAB"/>
    <property type="match status" value="1"/>
</dbReference>
<dbReference type="Gene3D" id="3.30.160.60">
    <property type="entry name" value="Classic Zinc Finger"/>
    <property type="match status" value="3"/>
</dbReference>
<feature type="non-terminal residue" evidence="10">
    <location>
        <position position="288"/>
    </location>
</feature>
<comment type="subcellular location">
    <subcellularLocation>
        <location evidence="1">Nucleus</location>
    </subcellularLocation>
</comment>
<dbReference type="InterPro" id="IPR001909">
    <property type="entry name" value="KRAB"/>
</dbReference>
<dbReference type="PROSITE" id="PS50805">
    <property type="entry name" value="KRAB"/>
    <property type="match status" value="1"/>
</dbReference>
<evidence type="ECO:0000256" key="7">
    <source>
        <dbReference type="PROSITE-ProRule" id="PRU00042"/>
    </source>
</evidence>
<dbReference type="SMART" id="SM00355">
    <property type="entry name" value="ZnF_C2H2"/>
    <property type="match status" value="2"/>
</dbReference>
<dbReference type="InterPro" id="IPR036051">
    <property type="entry name" value="KRAB_dom_sf"/>
</dbReference>
<evidence type="ECO:0000313" key="11">
    <source>
        <dbReference type="Proteomes" id="UP000234681"/>
    </source>
</evidence>
<evidence type="ECO:0000256" key="5">
    <source>
        <dbReference type="ARBA" id="ARBA00022833"/>
    </source>
</evidence>
<organism evidence="10 11">
    <name type="scientific">Rattus norvegicus</name>
    <name type="common">Rat</name>
    <dbReference type="NCBI Taxonomy" id="10116"/>
    <lineage>
        <taxon>Eukaryota</taxon>
        <taxon>Metazoa</taxon>
        <taxon>Chordata</taxon>
        <taxon>Craniata</taxon>
        <taxon>Vertebrata</taxon>
        <taxon>Euteleostomi</taxon>
        <taxon>Mammalia</taxon>
        <taxon>Eutheria</taxon>
        <taxon>Euarchontoglires</taxon>
        <taxon>Glires</taxon>
        <taxon>Rodentia</taxon>
        <taxon>Myomorpha</taxon>
        <taxon>Muroidea</taxon>
        <taxon>Muridae</taxon>
        <taxon>Murinae</taxon>
        <taxon>Rattus</taxon>
    </lineage>
</organism>
<evidence type="ECO:0000259" key="9">
    <source>
        <dbReference type="PROSITE" id="PS50805"/>
    </source>
</evidence>
<evidence type="ECO:0000256" key="4">
    <source>
        <dbReference type="ARBA" id="ARBA00022771"/>
    </source>
</evidence>
<evidence type="ECO:0000313" key="10">
    <source>
        <dbReference type="EMBL" id="EDL99747.1"/>
    </source>
</evidence>
<dbReference type="EMBL" id="CH474033">
    <property type="protein sequence ID" value="EDL99747.1"/>
    <property type="molecule type" value="Genomic_DNA"/>
</dbReference>
<gene>
    <name evidence="10" type="ORF">rCG_22993</name>
</gene>
<dbReference type="GO" id="GO:0005634">
    <property type="term" value="C:nucleus"/>
    <property type="evidence" value="ECO:0007669"/>
    <property type="project" value="UniProtKB-SubCell"/>
</dbReference>
<reference evidence="10 11" key="1">
    <citation type="submission" date="2005-09" db="EMBL/GenBank/DDBJ databases">
        <authorList>
            <person name="Mural R.J."/>
            <person name="Li P.W."/>
            <person name="Adams M.D."/>
            <person name="Amanatides P.G."/>
            <person name="Baden-Tillson H."/>
            <person name="Barnstead M."/>
            <person name="Chin S.H."/>
            <person name="Dew I."/>
            <person name="Evans C.A."/>
            <person name="Ferriera S."/>
            <person name="Flanigan M."/>
            <person name="Fosler C."/>
            <person name="Glodek A."/>
            <person name="Gu Z."/>
            <person name="Holt R.A."/>
            <person name="Jennings D."/>
            <person name="Kraft C.L."/>
            <person name="Lu F."/>
            <person name="Nguyen T."/>
            <person name="Nusskern D.R."/>
            <person name="Pfannkoch C.M."/>
            <person name="Sitter C."/>
            <person name="Sutton G.G."/>
            <person name="Venter J.C."/>
            <person name="Wang Z."/>
            <person name="Woodage T."/>
            <person name="Zheng X.H."/>
            <person name="Zhong F."/>
        </authorList>
    </citation>
    <scope>NUCLEOTIDE SEQUENCE [LARGE SCALE GENOMIC DNA]</scope>
    <source>
        <strain>BN</strain>
        <strain evidence="11">Sprague-Dawley</strain>
    </source>
</reference>
<dbReference type="PROSITE" id="PS00028">
    <property type="entry name" value="ZINC_FINGER_C2H2_1"/>
    <property type="match status" value="1"/>
</dbReference>
<dbReference type="CDD" id="cd07765">
    <property type="entry name" value="KRAB_A-box"/>
    <property type="match status" value="1"/>
</dbReference>
<evidence type="ECO:0000256" key="2">
    <source>
        <dbReference type="ARBA" id="ARBA00022723"/>
    </source>
</evidence>
<dbReference type="Gene3D" id="6.10.140.140">
    <property type="match status" value="1"/>
</dbReference>
<feature type="domain" description="C2H2-type" evidence="8">
    <location>
        <begin position="220"/>
        <end position="247"/>
    </location>
</feature>
<feature type="domain" description="KRAB" evidence="9">
    <location>
        <begin position="10"/>
        <end position="81"/>
    </location>
</feature>
<dbReference type="GO" id="GO:0008270">
    <property type="term" value="F:zinc ion binding"/>
    <property type="evidence" value="ECO:0007669"/>
    <property type="project" value="UniProtKB-KW"/>
</dbReference>
<dbReference type="SUPFAM" id="SSF57667">
    <property type="entry name" value="beta-beta-alpha zinc fingers"/>
    <property type="match status" value="2"/>
</dbReference>
<keyword evidence="2" id="KW-0479">Metal-binding</keyword>
<dbReference type="SUPFAM" id="SSF109640">
    <property type="entry name" value="KRAB domain (Kruppel-associated box)"/>
    <property type="match status" value="1"/>
</dbReference>
<evidence type="ECO:0000259" key="8">
    <source>
        <dbReference type="PROSITE" id="PS50157"/>
    </source>
</evidence>
<accession>A6KBB8</accession>
<feature type="domain" description="C2H2-type" evidence="8">
    <location>
        <begin position="248"/>
        <end position="275"/>
    </location>
</feature>
<dbReference type="FunFam" id="3.30.160.60:FF:002343">
    <property type="entry name" value="Zinc finger protein 33A"/>
    <property type="match status" value="1"/>
</dbReference>
<evidence type="ECO:0000256" key="1">
    <source>
        <dbReference type="ARBA" id="ARBA00004123"/>
    </source>
</evidence>
<dbReference type="Proteomes" id="UP000234681">
    <property type="component" value="Chromosome 1"/>
</dbReference>
<evidence type="ECO:0000256" key="3">
    <source>
        <dbReference type="ARBA" id="ARBA00022737"/>
    </source>
</evidence>
<dbReference type="InterPro" id="IPR050758">
    <property type="entry name" value="Znf_C2H2-type"/>
</dbReference>
<proteinExistence type="predicted"/>